<evidence type="ECO:0000256" key="9">
    <source>
        <dbReference type="ARBA" id="ARBA00038022"/>
    </source>
</evidence>
<sequence length="409" mass="45920">MGITRDSRCRGSVPSPVNIPTQLFKYTLRRETGTAYISDSHAQNLVDDYVSQLMPQLFREKEFRLGQINKVFSAKWLNHKQVVFGTKCNKLKVLDTQTSDVVVIPSLKSSSRSVPAECPCGIHSVAINPSHTLLATGAEFTNDVAVYKLPSFDPYCVGERAHTDWIFDLCWLDDEYLVTGSRDSNLGLWHIDDVDSGETSPLWSLQVPEYSIKNPVVVKRCGTAKRVRALGCLQKRKEVGVLSLNGLFHIWDVESFSPSQCRKLPSNIENVCMCVSQEKTLYGVGSQCHVFLIDPRMKTTLSVESKFGKVGIRSVSFRNDIITFGTGMGHILFYDLRAKKYLESGCGHFCSLRLGKGWMLHDDNYSQLYNQNIENAIYAHEYDETGTRMFVAGGPLPTSLWGNYAGLWS</sequence>
<evidence type="ECO:0000256" key="1">
    <source>
        <dbReference type="ARBA" id="ARBA00004123"/>
    </source>
</evidence>
<dbReference type="Gene3D" id="2.130.10.10">
    <property type="entry name" value="YVTN repeat-like/Quinoprotein amine dehydrogenase"/>
    <property type="match status" value="1"/>
</dbReference>
<comment type="caution">
    <text evidence="12">The sequence shown here is derived from an EMBL/GenBank/DDBJ whole genome shotgun (WGS) entry which is preliminary data.</text>
</comment>
<comment type="subcellular location">
    <subcellularLocation>
        <location evidence="2">Cytoplasm</location>
    </subcellularLocation>
    <subcellularLocation>
        <location evidence="1">Nucleus</location>
    </subcellularLocation>
</comment>
<keyword evidence="5 10" id="KW-0853">WD repeat</keyword>
<gene>
    <name evidence="12" type="ORF">DPMN_107537</name>
</gene>
<keyword evidence="6" id="KW-0677">Repeat</keyword>
<keyword evidence="13" id="KW-1185">Reference proteome</keyword>
<accession>A0A9D4K6W8</accession>
<comment type="similarity">
    <text evidence="9">Belongs to the WD repeat DCAF12 family.</text>
</comment>
<evidence type="ECO:0000256" key="10">
    <source>
        <dbReference type="PROSITE-ProRule" id="PRU00221"/>
    </source>
</evidence>
<evidence type="ECO:0000256" key="6">
    <source>
        <dbReference type="ARBA" id="ARBA00022737"/>
    </source>
</evidence>
<evidence type="ECO:0000256" key="3">
    <source>
        <dbReference type="ARBA" id="ARBA00004906"/>
    </source>
</evidence>
<evidence type="ECO:0000313" key="13">
    <source>
        <dbReference type="Proteomes" id="UP000828390"/>
    </source>
</evidence>
<feature type="domain" description="DDB1- and CUL4-associated factor 12 beta-propeller" evidence="11">
    <location>
        <begin position="54"/>
        <end position="409"/>
    </location>
</feature>
<dbReference type="GO" id="GO:0080008">
    <property type="term" value="C:Cul4-RING E3 ubiquitin ligase complex"/>
    <property type="evidence" value="ECO:0007669"/>
    <property type="project" value="TreeGrafter"/>
</dbReference>
<evidence type="ECO:0000256" key="4">
    <source>
        <dbReference type="ARBA" id="ARBA00022490"/>
    </source>
</evidence>
<name>A0A9D4K6W8_DREPO</name>
<dbReference type="InterPro" id="IPR015943">
    <property type="entry name" value="WD40/YVTN_repeat-like_dom_sf"/>
</dbReference>
<dbReference type="SUPFAM" id="SSF50978">
    <property type="entry name" value="WD40 repeat-like"/>
    <property type="match status" value="1"/>
</dbReference>
<dbReference type="PANTHER" id="PTHR19860:SF16">
    <property type="entry name" value="DDB1- AND CUL4-ASSOCIATED FACTOR 12"/>
    <property type="match status" value="1"/>
</dbReference>
<feature type="repeat" description="WD" evidence="10">
    <location>
        <begin position="159"/>
        <end position="199"/>
    </location>
</feature>
<evidence type="ECO:0000256" key="2">
    <source>
        <dbReference type="ARBA" id="ARBA00004496"/>
    </source>
</evidence>
<reference evidence="12" key="2">
    <citation type="submission" date="2020-11" db="EMBL/GenBank/DDBJ databases">
        <authorList>
            <person name="McCartney M.A."/>
            <person name="Auch B."/>
            <person name="Kono T."/>
            <person name="Mallez S."/>
            <person name="Becker A."/>
            <person name="Gohl D.M."/>
            <person name="Silverstein K.A.T."/>
            <person name="Koren S."/>
            <person name="Bechman K.B."/>
            <person name="Herman A."/>
            <person name="Abrahante J.E."/>
            <person name="Garbe J."/>
        </authorList>
    </citation>
    <scope>NUCLEOTIDE SEQUENCE</scope>
    <source>
        <strain evidence="12">Duluth1</strain>
        <tissue evidence="12">Whole animal</tissue>
    </source>
</reference>
<protein>
    <recommendedName>
        <fullName evidence="11">DDB1- and CUL4-associated factor 12 beta-propeller domain-containing protein</fullName>
    </recommendedName>
</protein>
<evidence type="ECO:0000313" key="12">
    <source>
        <dbReference type="EMBL" id="KAH3834217.1"/>
    </source>
</evidence>
<dbReference type="PROSITE" id="PS50082">
    <property type="entry name" value="WD_REPEATS_2"/>
    <property type="match status" value="1"/>
</dbReference>
<dbReference type="Proteomes" id="UP000828390">
    <property type="component" value="Unassembled WGS sequence"/>
</dbReference>
<dbReference type="EMBL" id="JAIWYP010000004">
    <property type="protein sequence ID" value="KAH3834217.1"/>
    <property type="molecule type" value="Genomic_DNA"/>
</dbReference>
<dbReference type="Pfam" id="PF23760">
    <property type="entry name" value="Beta-prop_DCAF12"/>
    <property type="match status" value="1"/>
</dbReference>
<dbReference type="PANTHER" id="PTHR19860">
    <property type="entry name" value="DDB1- AND CUL4-ASSOCIATED FACTOR 12-RELATED"/>
    <property type="match status" value="1"/>
</dbReference>
<keyword evidence="4" id="KW-0963">Cytoplasm</keyword>
<comment type="pathway">
    <text evidence="3">Protein modification; protein ubiquitination.</text>
</comment>
<dbReference type="InterPro" id="IPR001680">
    <property type="entry name" value="WD40_rpt"/>
</dbReference>
<keyword evidence="7" id="KW-0833">Ubl conjugation pathway</keyword>
<evidence type="ECO:0000256" key="5">
    <source>
        <dbReference type="ARBA" id="ARBA00022574"/>
    </source>
</evidence>
<dbReference type="SMART" id="SM00320">
    <property type="entry name" value="WD40"/>
    <property type="match status" value="2"/>
</dbReference>
<dbReference type="OrthoDB" id="9610195at2759"/>
<organism evidence="12 13">
    <name type="scientific">Dreissena polymorpha</name>
    <name type="common">Zebra mussel</name>
    <name type="synonym">Mytilus polymorpha</name>
    <dbReference type="NCBI Taxonomy" id="45954"/>
    <lineage>
        <taxon>Eukaryota</taxon>
        <taxon>Metazoa</taxon>
        <taxon>Spiralia</taxon>
        <taxon>Lophotrochozoa</taxon>
        <taxon>Mollusca</taxon>
        <taxon>Bivalvia</taxon>
        <taxon>Autobranchia</taxon>
        <taxon>Heteroconchia</taxon>
        <taxon>Euheterodonta</taxon>
        <taxon>Imparidentia</taxon>
        <taxon>Neoheterodontei</taxon>
        <taxon>Myida</taxon>
        <taxon>Dreissenoidea</taxon>
        <taxon>Dreissenidae</taxon>
        <taxon>Dreissena</taxon>
    </lineage>
</organism>
<dbReference type="InterPro" id="IPR036322">
    <property type="entry name" value="WD40_repeat_dom_sf"/>
</dbReference>
<dbReference type="InterPro" id="IPR056151">
    <property type="entry name" value="Beta-prop_DCAF12"/>
</dbReference>
<dbReference type="GO" id="GO:0005634">
    <property type="term" value="C:nucleus"/>
    <property type="evidence" value="ECO:0007669"/>
    <property type="project" value="UniProtKB-SubCell"/>
</dbReference>
<proteinExistence type="inferred from homology"/>
<evidence type="ECO:0000256" key="8">
    <source>
        <dbReference type="ARBA" id="ARBA00023242"/>
    </source>
</evidence>
<evidence type="ECO:0000259" key="11">
    <source>
        <dbReference type="Pfam" id="PF23760"/>
    </source>
</evidence>
<reference evidence="12" key="1">
    <citation type="journal article" date="2019" name="bioRxiv">
        <title>The Genome of the Zebra Mussel, Dreissena polymorpha: A Resource for Invasive Species Research.</title>
        <authorList>
            <person name="McCartney M.A."/>
            <person name="Auch B."/>
            <person name="Kono T."/>
            <person name="Mallez S."/>
            <person name="Zhang Y."/>
            <person name="Obille A."/>
            <person name="Becker A."/>
            <person name="Abrahante J.E."/>
            <person name="Garbe J."/>
            <person name="Badalamenti J.P."/>
            <person name="Herman A."/>
            <person name="Mangelson H."/>
            <person name="Liachko I."/>
            <person name="Sullivan S."/>
            <person name="Sone E.D."/>
            <person name="Koren S."/>
            <person name="Silverstein K.A.T."/>
            <person name="Beckman K.B."/>
            <person name="Gohl D.M."/>
        </authorList>
    </citation>
    <scope>NUCLEOTIDE SEQUENCE</scope>
    <source>
        <strain evidence="12">Duluth1</strain>
        <tissue evidence="12">Whole animal</tissue>
    </source>
</reference>
<dbReference type="InterPro" id="IPR051191">
    <property type="entry name" value="DCAF12"/>
</dbReference>
<keyword evidence="8" id="KW-0539">Nucleus</keyword>
<dbReference type="AlphaFoldDB" id="A0A9D4K6W8"/>
<dbReference type="GO" id="GO:0005737">
    <property type="term" value="C:cytoplasm"/>
    <property type="evidence" value="ECO:0007669"/>
    <property type="project" value="UniProtKB-SubCell"/>
</dbReference>
<evidence type="ECO:0000256" key="7">
    <source>
        <dbReference type="ARBA" id="ARBA00022786"/>
    </source>
</evidence>